<protein>
    <submittedName>
        <fullName evidence="2">Uncharacterized protein</fullName>
    </submittedName>
</protein>
<sequence length="239" mass="27399">MGTTQKKKKKPKKASVKRKEKRTTTTLSCRTMEMINNSSIGITSLLRPDLRKSDSKSPRSRSTSFKNNFTVYLVKEPLDRLAFAQSRPHMEFRKAQLDPHQWWEKTATDQRERRLQAPLEPLVVRQRGCGRDALTAFHSAPSGHELSQQTATRSGLQRIERLSDSLIPGQPRPRAYPRAVQNYLPTSGLLPTSSPLPETPADEFAVNELDFEDHFDLLYSKHCNKQAPRRKKENTKNFT</sequence>
<evidence type="ECO:0000256" key="1">
    <source>
        <dbReference type="SAM" id="MobiDB-lite"/>
    </source>
</evidence>
<evidence type="ECO:0000313" key="3">
    <source>
        <dbReference type="Proteomes" id="UP000517252"/>
    </source>
</evidence>
<feature type="region of interest" description="Disordered" evidence="1">
    <location>
        <begin position="1"/>
        <end position="26"/>
    </location>
</feature>
<name>A0A6V8RB50_TRIAP</name>
<dbReference type="EMBL" id="BLZH01000015">
    <property type="protein sequence ID" value="GFP59833.1"/>
    <property type="molecule type" value="Genomic_DNA"/>
</dbReference>
<dbReference type="OrthoDB" id="10607593at2759"/>
<proteinExistence type="predicted"/>
<reference evidence="2 3" key="1">
    <citation type="submission" date="2020-07" db="EMBL/GenBank/DDBJ databases">
        <title>Trichoderma asperellum IC-1 whole genome shotgun sequence.</title>
        <authorList>
            <person name="Kanamasa S."/>
            <person name="Takahashi H."/>
        </authorList>
    </citation>
    <scope>NUCLEOTIDE SEQUENCE [LARGE SCALE GENOMIC DNA]</scope>
    <source>
        <strain evidence="2 3">IC-1</strain>
    </source>
</reference>
<accession>A0A6V8RB50</accession>
<dbReference type="Proteomes" id="UP000517252">
    <property type="component" value="Unassembled WGS sequence"/>
</dbReference>
<dbReference type="AlphaFoldDB" id="A0A6V8RB50"/>
<comment type="caution">
    <text evidence="2">The sequence shown here is derived from an EMBL/GenBank/DDBJ whole genome shotgun (WGS) entry which is preliminary data.</text>
</comment>
<organism evidence="2 3">
    <name type="scientific">Trichoderma asperellum</name>
    <name type="common">Filamentous fungus</name>
    <dbReference type="NCBI Taxonomy" id="101201"/>
    <lineage>
        <taxon>Eukaryota</taxon>
        <taxon>Fungi</taxon>
        <taxon>Dikarya</taxon>
        <taxon>Ascomycota</taxon>
        <taxon>Pezizomycotina</taxon>
        <taxon>Sordariomycetes</taxon>
        <taxon>Hypocreomycetidae</taxon>
        <taxon>Hypocreales</taxon>
        <taxon>Hypocreaceae</taxon>
        <taxon>Trichoderma</taxon>
    </lineage>
</organism>
<gene>
    <name evidence="2" type="ORF">TASIC1_0015000200</name>
</gene>
<feature type="compositionally biased region" description="Basic residues" evidence="1">
    <location>
        <begin position="1"/>
        <end position="21"/>
    </location>
</feature>
<evidence type="ECO:0000313" key="2">
    <source>
        <dbReference type="EMBL" id="GFP59833.1"/>
    </source>
</evidence>